<evidence type="ECO:0000313" key="6">
    <source>
        <dbReference type="Proteomes" id="UP001232063"/>
    </source>
</evidence>
<evidence type="ECO:0000256" key="1">
    <source>
        <dbReference type="ARBA" id="ARBA00022729"/>
    </source>
</evidence>
<dbReference type="SMART" id="SM00560">
    <property type="entry name" value="LamGL"/>
    <property type="match status" value="1"/>
</dbReference>
<evidence type="ECO:0000256" key="2">
    <source>
        <dbReference type="ARBA" id="ARBA00023157"/>
    </source>
</evidence>
<evidence type="ECO:0000313" key="5">
    <source>
        <dbReference type="EMBL" id="MDJ1505189.1"/>
    </source>
</evidence>
<comment type="caution">
    <text evidence="5">The sequence shown here is derived from an EMBL/GenBank/DDBJ whole genome shotgun (WGS) entry which is preliminary data.</text>
</comment>
<keyword evidence="2" id="KW-1015">Disulfide bond</keyword>
<dbReference type="SUPFAM" id="SSF49899">
    <property type="entry name" value="Concanavalin A-like lectins/glucanases"/>
    <property type="match status" value="1"/>
</dbReference>
<dbReference type="InterPro" id="IPR013320">
    <property type="entry name" value="ConA-like_dom_sf"/>
</dbReference>
<keyword evidence="3" id="KW-1133">Transmembrane helix</keyword>
<proteinExistence type="predicted"/>
<keyword evidence="3" id="KW-0812">Transmembrane</keyword>
<reference evidence="5" key="1">
    <citation type="submission" date="2023-05" db="EMBL/GenBank/DDBJ databases">
        <authorList>
            <person name="Zhang X."/>
        </authorList>
    </citation>
    <scope>NUCLEOTIDE SEQUENCE</scope>
    <source>
        <strain evidence="5">BD1B2-1</strain>
    </source>
</reference>
<keyword evidence="1" id="KW-0732">Signal</keyword>
<dbReference type="RefSeq" id="WP_314517030.1">
    <property type="nucleotide sequence ID" value="NZ_JASJOU010000015.1"/>
</dbReference>
<dbReference type="Proteomes" id="UP001232063">
    <property type="component" value="Unassembled WGS sequence"/>
</dbReference>
<dbReference type="Gene3D" id="2.180.10.10">
    <property type="entry name" value="RHS repeat-associated core"/>
    <property type="match status" value="2"/>
</dbReference>
<protein>
    <submittedName>
        <fullName evidence="5">DUF6443 domain-containing protein</fullName>
    </submittedName>
</protein>
<organism evidence="5 6">
    <name type="scientific">Xanthocytophaga agilis</name>
    <dbReference type="NCBI Taxonomy" id="3048010"/>
    <lineage>
        <taxon>Bacteria</taxon>
        <taxon>Pseudomonadati</taxon>
        <taxon>Bacteroidota</taxon>
        <taxon>Cytophagia</taxon>
        <taxon>Cytophagales</taxon>
        <taxon>Rhodocytophagaceae</taxon>
        <taxon>Xanthocytophaga</taxon>
    </lineage>
</organism>
<sequence>MLSSIQITKQTLFFRKYYQLGRLPIGILVLVLCWSGVLGGGWATYAQSVPKELNLNSYQSPARASEKITLYPGAGTAGVVIPAGLDLDMQIVAPVSGEVPASENAIITTVANQVISVGECASLSATASSNAGNALLLDGVNDFVQVGTIAALKFTTTASFEAWIYPTGAGSHATAGGVILSKEGEYLLARFPNGTIQCAFANTTPGWGWINTGVVAPLNTWSHVAVSYQNGVIKTYLNGTLANTYTGTGVIGDAATTQNDFRIGGRQGTSQYFAGQIDEVKVWSVERSETDIKSAYQQKTDPASANLVGYWSMDNSDLSAQVPNLVTNGAAGTLFNGAARVSSTVSLQATSSAVVWTVDGNSPALPEREADGSYRLCELTEGTYRYKVSLANDNTNSKIVETVTITVKGALPAVGLPAETDRNFVVENTVFKAGQQDENTIKNLSAKDLSQKISYLDGLGRSLQSVVVQGAPEIDGKRNDIVSFAEYDPFGREVKKYLPYTAAGNSANPQLHFQGNALSSQQPFYDQLKGEGAAFAETVYESSPLNRVLAQGAVGTDWQIKNRTDLNHTDNKIVRMVQRTNLENEVRLWSYDPASGTAFSQSGSNGYYSFANSNGQNEGQLLVSETTDEHGKKVIEYTDKKGQVVCKRVQSSATPASLASLTESQTSGWATTYYIYDDFGLLRYVIPPKATDALASVNYSFDFNAEFTKTWLFAYDYDERHRMIRKRVPGGGLSQMVYNRRDEVVLTQSALQGSALGYKPNSFVQDRITNQWNFTKYDALGRVVMTGTWIAPVGTTRQDLQNQVNSQAQVWETRNTETITASEIAESKTGYSHEAFPNTGFIPQTIHFYDDYSFLPVESALAYNTQVIPSNFDQSADNQLLGKATGTYTSLLETSVGQTVKGLVSVNYYDSYSRVIQTLAENHQGGIDISSIRYDFSGKVLETLTRHQNPDALDQSRQTLTIRTRTQYDHAGRIIASYQKIGTGVEEKLAASTYNALGEMIKKKLGQYSPAYSSTSSEGNALQTVDYKYNIRGWMTSINGGTLTGGDSDDKFALALSYNTPLANGEAQFNGNISSQKWISRADGIERSYNYFYDAMNRITSASYVSTKSGEHYDMPLVSYDKNGNIDKLTRLGMIAGTSSSATGWGEVDKLSYSYDGNRLFNVKDEGQYKSVGLAGDFKDGTAGDASIEYNYDEAGNMFFDDNKGIQSILYNQLNLPTYIQFQNGNTISYFYTAAGVKYKKTTSTGSKTDYIGGMVYENRKLQFVPTAEGRALPPELAGTTEFAYEYHYKDHLGNLRVAFREAARVAPFYATMEDSRKEYEESQFENLTTTRNGENPRTGVKSAKLYSSASSPTTAPALGPWKTLYVKKGDKIEAEVFANYASNGSAGTPVGLFASLGNTANSTPVAGSETNKNIFTNLQIGLSHNFAMPQAGAEPVGYLKMLIYDKNYQLTSARIRQVTEVAEEGWEELHLSYVAQEDGYVQILVANESQSPVWFDDIKVSYTKDLIVQENHYDPWGLNLVGIETQGNPNHKLQYNGIEKEESFGLNWNMADFRVQDPQLGRLWQIDPIDKEDQSPYSWVVNNPMLYSDPSGLDTTIHLNDLPNNWNNFNTNEDVVQLPEVSVTPTSADDAINDENNDAKLREVQKIYEDKAKAEYKAGARFFMGYPDRVIREGRMEGFKRYWASNWTTDHRLPAHPSAIGNVNEDYVFFEILTIIGPKGVYNILKGALGRHGGPITYTAGASLSKRMTPDQEALKDLVYEATLKGTRALSPGDTRAVIELAEEIGYPGFRATASDMVSVGNHWVKGPHIHLPGAVKGGHVQITP</sequence>
<evidence type="ECO:0000259" key="4">
    <source>
        <dbReference type="SMART" id="SM00560"/>
    </source>
</evidence>
<dbReference type="EMBL" id="JASJOU010000015">
    <property type="protein sequence ID" value="MDJ1505189.1"/>
    <property type="molecule type" value="Genomic_DNA"/>
</dbReference>
<dbReference type="Gene3D" id="2.60.120.200">
    <property type="match status" value="1"/>
</dbReference>
<name>A0AAE3RBQ3_9BACT</name>
<keyword evidence="6" id="KW-1185">Reference proteome</keyword>
<feature type="domain" description="LamG-like jellyroll fold" evidence="4">
    <location>
        <begin position="158"/>
        <end position="290"/>
    </location>
</feature>
<accession>A0AAE3RBQ3</accession>
<dbReference type="InterPro" id="IPR022385">
    <property type="entry name" value="Rhs_assc_core"/>
</dbReference>
<dbReference type="GO" id="GO:0004553">
    <property type="term" value="F:hydrolase activity, hydrolyzing O-glycosyl compounds"/>
    <property type="evidence" value="ECO:0007669"/>
    <property type="project" value="UniProtKB-ARBA"/>
</dbReference>
<gene>
    <name evidence="5" type="ORF">QNI22_31325</name>
</gene>
<dbReference type="GO" id="GO:0005975">
    <property type="term" value="P:carbohydrate metabolic process"/>
    <property type="evidence" value="ECO:0007669"/>
    <property type="project" value="UniProtKB-ARBA"/>
</dbReference>
<keyword evidence="3" id="KW-0472">Membrane</keyword>
<dbReference type="InterPro" id="IPR045619">
    <property type="entry name" value="DUF6443"/>
</dbReference>
<dbReference type="InterPro" id="IPR006558">
    <property type="entry name" value="LamG-like"/>
</dbReference>
<dbReference type="NCBIfam" id="TIGR03696">
    <property type="entry name" value="Rhs_assc_core"/>
    <property type="match status" value="1"/>
</dbReference>
<evidence type="ECO:0000256" key="3">
    <source>
        <dbReference type="SAM" id="Phobius"/>
    </source>
</evidence>
<feature type="transmembrane region" description="Helical" evidence="3">
    <location>
        <begin position="20"/>
        <end position="45"/>
    </location>
</feature>
<dbReference type="Pfam" id="PF13385">
    <property type="entry name" value="Laminin_G_3"/>
    <property type="match status" value="1"/>
</dbReference>
<dbReference type="Pfam" id="PF20041">
    <property type="entry name" value="DUF6443"/>
    <property type="match status" value="1"/>
</dbReference>